<dbReference type="InParanoid" id="A0A409Y2V3"/>
<dbReference type="SUPFAM" id="SSF81383">
    <property type="entry name" value="F-box domain"/>
    <property type="match status" value="1"/>
</dbReference>
<dbReference type="Pfam" id="PF00646">
    <property type="entry name" value="F-box"/>
    <property type="match status" value="1"/>
</dbReference>
<dbReference type="CDD" id="cd09917">
    <property type="entry name" value="F-box_SF"/>
    <property type="match status" value="1"/>
</dbReference>
<accession>A0A409Y2V3</accession>
<reference evidence="2 3" key="1">
    <citation type="journal article" date="2018" name="Evol. Lett.">
        <title>Horizontal gene cluster transfer increased hallucinogenic mushroom diversity.</title>
        <authorList>
            <person name="Reynolds H.T."/>
            <person name="Vijayakumar V."/>
            <person name="Gluck-Thaler E."/>
            <person name="Korotkin H.B."/>
            <person name="Matheny P.B."/>
            <person name="Slot J.C."/>
        </authorList>
    </citation>
    <scope>NUCLEOTIDE SEQUENCE [LARGE SCALE GENOMIC DNA]</scope>
    <source>
        <strain evidence="2 3">SRW20</strain>
    </source>
</reference>
<keyword evidence="3" id="KW-1185">Reference proteome</keyword>
<comment type="caution">
    <text evidence="2">The sequence shown here is derived from an EMBL/GenBank/DDBJ whole genome shotgun (WGS) entry which is preliminary data.</text>
</comment>
<dbReference type="EMBL" id="NHYE01001269">
    <property type="protein sequence ID" value="PPQ97281.1"/>
    <property type="molecule type" value="Genomic_DNA"/>
</dbReference>
<dbReference type="PROSITE" id="PS50181">
    <property type="entry name" value="FBOX"/>
    <property type="match status" value="1"/>
</dbReference>
<sequence>MDSPALPFVSLDAAEIRELHAILPVEYDVLYPSLEARGNSVQIGLKKQLGRNRRPACTLDLELLFALPLDVLIEILGQLHPIDLYNLMCTNTTLRNFLLDKRVSMAIWRYAFRHYPIILHFPPDVSPPQWATLLFGPATCDTLPIDDVSAKSAW</sequence>
<dbReference type="InterPro" id="IPR036047">
    <property type="entry name" value="F-box-like_dom_sf"/>
</dbReference>
<organism evidence="2 3">
    <name type="scientific">Gymnopilus dilepis</name>
    <dbReference type="NCBI Taxonomy" id="231916"/>
    <lineage>
        <taxon>Eukaryota</taxon>
        <taxon>Fungi</taxon>
        <taxon>Dikarya</taxon>
        <taxon>Basidiomycota</taxon>
        <taxon>Agaricomycotina</taxon>
        <taxon>Agaricomycetes</taxon>
        <taxon>Agaricomycetidae</taxon>
        <taxon>Agaricales</taxon>
        <taxon>Agaricineae</taxon>
        <taxon>Hymenogastraceae</taxon>
        <taxon>Gymnopilus</taxon>
    </lineage>
</organism>
<evidence type="ECO:0000259" key="1">
    <source>
        <dbReference type="PROSITE" id="PS50181"/>
    </source>
</evidence>
<gene>
    <name evidence="2" type="ORF">CVT26_006674</name>
</gene>
<feature type="domain" description="F-box" evidence="1">
    <location>
        <begin position="61"/>
        <end position="111"/>
    </location>
</feature>
<evidence type="ECO:0000313" key="2">
    <source>
        <dbReference type="EMBL" id="PPQ97281.1"/>
    </source>
</evidence>
<dbReference type="OrthoDB" id="2322499at2759"/>
<name>A0A409Y2V3_9AGAR</name>
<dbReference type="AlphaFoldDB" id="A0A409Y2V3"/>
<evidence type="ECO:0000313" key="3">
    <source>
        <dbReference type="Proteomes" id="UP000284706"/>
    </source>
</evidence>
<dbReference type="Proteomes" id="UP000284706">
    <property type="component" value="Unassembled WGS sequence"/>
</dbReference>
<dbReference type="InterPro" id="IPR001810">
    <property type="entry name" value="F-box_dom"/>
</dbReference>
<protein>
    <recommendedName>
        <fullName evidence="1">F-box domain-containing protein</fullName>
    </recommendedName>
</protein>
<proteinExistence type="predicted"/>